<dbReference type="OrthoDB" id="9804312at2"/>
<feature type="domain" description="Methyltransferase" evidence="2">
    <location>
        <begin position="44"/>
        <end position="131"/>
    </location>
</feature>
<name>I3C1W6_9FLAO</name>
<dbReference type="STRING" id="926559.JoomaDRAFT_0568"/>
<evidence type="ECO:0000313" key="4">
    <source>
        <dbReference type="Proteomes" id="UP000004690"/>
    </source>
</evidence>
<evidence type="ECO:0000259" key="2">
    <source>
        <dbReference type="Pfam" id="PF13649"/>
    </source>
</evidence>
<dbReference type="eggNOG" id="COG0500">
    <property type="taxonomic scope" value="Bacteria"/>
</dbReference>
<dbReference type="PANTHER" id="PTHR43861">
    <property type="entry name" value="TRANS-ACONITATE 2-METHYLTRANSFERASE-RELATED"/>
    <property type="match status" value="1"/>
</dbReference>
<evidence type="ECO:0000256" key="1">
    <source>
        <dbReference type="ARBA" id="ARBA00022679"/>
    </source>
</evidence>
<proteinExistence type="predicted"/>
<dbReference type="Gene3D" id="3.40.50.150">
    <property type="entry name" value="Vaccinia Virus protein VP39"/>
    <property type="match status" value="1"/>
</dbReference>
<dbReference type="HOGENOM" id="CLU_056435_5_1_10"/>
<keyword evidence="1" id="KW-0808">Transferase</keyword>
<gene>
    <name evidence="3" type="ORF">JoomaDRAFT_0568</name>
</gene>
<accession>I3C1W6</accession>
<evidence type="ECO:0000313" key="3">
    <source>
        <dbReference type="EMBL" id="EIJ37609.1"/>
    </source>
</evidence>
<dbReference type="AlphaFoldDB" id="I3C1W6"/>
<protein>
    <submittedName>
        <fullName evidence="3">Tellurite resistance protein TehB</fullName>
    </submittedName>
</protein>
<dbReference type="PANTHER" id="PTHR43861:SF3">
    <property type="entry name" value="PUTATIVE (AFU_ORTHOLOGUE AFUA_2G14390)-RELATED"/>
    <property type="match status" value="1"/>
</dbReference>
<dbReference type="InterPro" id="IPR029063">
    <property type="entry name" value="SAM-dependent_MTases_sf"/>
</dbReference>
<dbReference type="SUPFAM" id="SSF53335">
    <property type="entry name" value="S-adenosyl-L-methionine-dependent methyltransferases"/>
    <property type="match status" value="1"/>
</dbReference>
<keyword evidence="4" id="KW-1185">Reference proteome</keyword>
<dbReference type="Pfam" id="PF13649">
    <property type="entry name" value="Methyltransf_25"/>
    <property type="match status" value="1"/>
</dbReference>
<dbReference type="CDD" id="cd02440">
    <property type="entry name" value="AdoMet_MTases"/>
    <property type="match status" value="1"/>
</dbReference>
<dbReference type="EMBL" id="JH651379">
    <property type="protein sequence ID" value="EIJ37609.1"/>
    <property type="molecule type" value="Genomic_DNA"/>
</dbReference>
<dbReference type="RefSeq" id="WP_008610614.1">
    <property type="nucleotide sequence ID" value="NZ_JH651379.1"/>
</dbReference>
<sequence length="200" mass="22451">MKQYPAEFWNERFGHQEYIYGTAPNKFFKEQIDKLKPGSILLPAEGEGRNAIYAASLGWDVVAFDISEKGKEKALGLAAENQVSIHYKISDILEFQSDAQFDAIGFCYAHFPAEIRNQAHLHLMKFLKPDGIVIFEAFAKAQLGNASGGPKNEAMLFSIEEIKTEFPQLDFKLLKEGTIELSEGNHHQGIAEVIRFVGIK</sequence>
<organism evidence="3 4">
    <name type="scientific">Galbibacter orientalis DSM 19592</name>
    <dbReference type="NCBI Taxonomy" id="926559"/>
    <lineage>
        <taxon>Bacteria</taxon>
        <taxon>Pseudomonadati</taxon>
        <taxon>Bacteroidota</taxon>
        <taxon>Flavobacteriia</taxon>
        <taxon>Flavobacteriales</taxon>
        <taxon>Flavobacteriaceae</taxon>
        <taxon>Galbibacter</taxon>
    </lineage>
</organism>
<reference evidence="3 4" key="1">
    <citation type="submission" date="2012-02" db="EMBL/GenBank/DDBJ databases">
        <title>Improved High-Quality Draft genome of Joostella marina DSM 19592.</title>
        <authorList>
            <consortium name="US DOE Joint Genome Institute (JGI-PGF)"/>
            <person name="Lucas S."/>
            <person name="Copeland A."/>
            <person name="Lapidus A."/>
            <person name="Bruce D."/>
            <person name="Goodwin L."/>
            <person name="Pitluck S."/>
            <person name="Peters L."/>
            <person name="Chertkov O."/>
            <person name="Ovchinnikova G."/>
            <person name="Kyrpides N."/>
            <person name="Mavromatis K."/>
            <person name="Detter J.C."/>
            <person name="Han C."/>
            <person name="Land M."/>
            <person name="Hauser L."/>
            <person name="Markowitz V."/>
            <person name="Cheng J.-F."/>
            <person name="Hugenholtz P."/>
            <person name="Woyke T."/>
            <person name="Wu D."/>
            <person name="Tindall B."/>
            <person name="Brambilla E."/>
            <person name="Klenk H.-P."/>
            <person name="Eisen J.A."/>
        </authorList>
    </citation>
    <scope>NUCLEOTIDE SEQUENCE [LARGE SCALE GENOMIC DNA]</scope>
    <source>
        <strain evidence="3 4">DSM 19592</strain>
    </source>
</reference>
<dbReference type="InterPro" id="IPR041698">
    <property type="entry name" value="Methyltransf_25"/>
</dbReference>
<dbReference type="GO" id="GO:0016740">
    <property type="term" value="F:transferase activity"/>
    <property type="evidence" value="ECO:0007669"/>
    <property type="project" value="UniProtKB-KW"/>
</dbReference>
<dbReference type="Proteomes" id="UP000004690">
    <property type="component" value="Unassembled WGS sequence"/>
</dbReference>